<dbReference type="EMBL" id="FZNY01000005">
    <property type="protein sequence ID" value="SNR97402.1"/>
    <property type="molecule type" value="Genomic_DNA"/>
</dbReference>
<feature type="domain" description="HTH araC/xylS-type" evidence="4">
    <location>
        <begin position="166"/>
        <end position="264"/>
    </location>
</feature>
<dbReference type="GO" id="GO:0043565">
    <property type="term" value="F:sequence-specific DNA binding"/>
    <property type="evidence" value="ECO:0007669"/>
    <property type="project" value="InterPro"/>
</dbReference>
<dbReference type="PROSITE" id="PS01124">
    <property type="entry name" value="HTH_ARAC_FAMILY_2"/>
    <property type="match status" value="1"/>
</dbReference>
<dbReference type="InterPro" id="IPR009057">
    <property type="entry name" value="Homeodomain-like_sf"/>
</dbReference>
<dbReference type="PRINTS" id="PR00032">
    <property type="entry name" value="HTHARAC"/>
</dbReference>
<reference evidence="5 6" key="1">
    <citation type="submission" date="2017-06" db="EMBL/GenBank/DDBJ databases">
        <authorList>
            <person name="Kim H.J."/>
            <person name="Triplett B.A."/>
        </authorList>
    </citation>
    <scope>NUCLEOTIDE SEQUENCE [LARGE SCALE GENOMIC DNA]</scope>
    <source>
        <strain evidence="5 6">DSM 25597</strain>
    </source>
</reference>
<dbReference type="AlphaFoldDB" id="A0A239AQ22"/>
<dbReference type="PROSITE" id="PS00041">
    <property type="entry name" value="HTH_ARAC_FAMILY_1"/>
    <property type="match status" value="1"/>
</dbReference>
<dbReference type="PANTHER" id="PTHR43280">
    <property type="entry name" value="ARAC-FAMILY TRANSCRIPTIONAL REGULATOR"/>
    <property type="match status" value="1"/>
</dbReference>
<dbReference type="InterPro" id="IPR020449">
    <property type="entry name" value="Tscrpt_reg_AraC-type_HTH"/>
</dbReference>
<protein>
    <submittedName>
        <fullName evidence="5">Transcriptional regulator, AraC family</fullName>
    </submittedName>
</protein>
<evidence type="ECO:0000256" key="1">
    <source>
        <dbReference type="ARBA" id="ARBA00023015"/>
    </source>
</evidence>
<evidence type="ECO:0000259" key="4">
    <source>
        <dbReference type="PROSITE" id="PS01124"/>
    </source>
</evidence>
<evidence type="ECO:0000256" key="3">
    <source>
        <dbReference type="ARBA" id="ARBA00023163"/>
    </source>
</evidence>
<evidence type="ECO:0000313" key="5">
    <source>
        <dbReference type="EMBL" id="SNR97402.1"/>
    </source>
</evidence>
<organism evidence="5 6">
    <name type="scientific">Dokdonia pacifica</name>
    <dbReference type="NCBI Taxonomy" id="1627892"/>
    <lineage>
        <taxon>Bacteria</taxon>
        <taxon>Pseudomonadati</taxon>
        <taxon>Bacteroidota</taxon>
        <taxon>Flavobacteriia</taxon>
        <taxon>Flavobacteriales</taxon>
        <taxon>Flavobacteriaceae</taxon>
        <taxon>Dokdonia</taxon>
    </lineage>
</organism>
<keyword evidence="6" id="KW-1185">Reference proteome</keyword>
<dbReference type="SMART" id="SM00342">
    <property type="entry name" value="HTH_ARAC"/>
    <property type="match status" value="1"/>
</dbReference>
<dbReference type="SUPFAM" id="SSF46689">
    <property type="entry name" value="Homeodomain-like"/>
    <property type="match status" value="2"/>
</dbReference>
<sequence length="264" mass="31034">MIVLNKGEYTGEVVHKAHIEGSTITNTLYSERKNNPEWHYHENLHICFVFEGGKAETKQQTTYSKKEGSIFFYHAEEQHRWIAPNPISKSANIEIEHSFLKKYDLTAHDIKEAITTNVSAKALILKMQKELLHLDTQDYLQLQTLLLSLVSNQKERFYKTKPQWIILLEQLLHDKWNDELSLQEISILVGAHPVTISKNFRKYFHCTLGTYRRRLKIEKSIDLIKNPEVSLSEIAFYCGFTDQSHFIRNFKELTGFLPKDYRKF</sequence>
<dbReference type="Gene3D" id="1.10.10.60">
    <property type="entry name" value="Homeodomain-like"/>
    <property type="match status" value="2"/>
</dbReference>
<name>A0A239AQ22_9FLAO</name>
<gene>
    <name evidence="5" type="ORF">SAMN06265376_10545</name>
</gene>
<dbReference type="OrthoDB" id="511992at2"/>
<evidence type="ECO:0000313" key="6">
    <source>
        <dbReference type="Proteomes" id="UP000198379"/>
    </source>
</evidence>
<proteinExistence type="predicted"/>
<dbReference type="InterPro" id="IPR018060">
    <property type="entry name" value="HTH_AraC"/>
</dbReference>
<dbReference type="RefSeq" id="WP_089372304.1">
    <property type="nucleotide sequence ID" value="NZ_BMEP01000006.1"/>
</dbReference>
<dbReference type="PANTHER" id="PTHR43280:SF34">
    <property type="entry name" value="ARAC-FAMILY TRANSCRIPTIONAL REGULATOR"/>
    <property type="match status" value="1"/>
</dbReference>
<dbReference type="InterPro" id="IPR018062">
    <property type="entry name" value="HTH_AraC-typ_CS"/>
</dbReference>
<dbReference type="GO" id="GO:0003700">
    <property type="term" value="F:DNA-binding transcription factor activity"/>
    <property type="evidence" value="ECO:0007669"/>
    <property type="project" value="InterPro"/>
</dbReference>
<keyword evidence="1" id="KW-0805">Transcription regulation</keyword>
<dbReference type="Proteomes" id="UP000198379">
    <property type="component" value="Unassembled WGS sequence"/>
</dbReference>
<keyword evidence="3" id="KW-0804">Transcription</keyword>
<evidence type="ECO:0000256" key="2">
    <source>
        <dbReference type="ARBA" id="ARBA00023125"/>
    </source>
</evidence>
<accession>A0A239AQ22</accession>
<keyword evidence="2" id="KW-0238">DNA-binding</keyword>
<dbReference type="Pfam" id="PF12833">
    <property type="entry name" value="HTH_18"/>
    <property type="match status" value="1"/>
</dbReference>